<keyword evidence="5 7" id="KW-0560">Oxidoreductase</keyword>
<feature type="binding site" description="in other chain" evidence="8">
    <location>
        <begin position="10"/>
        <end position="12"/>
    </location>
    <ligand>
        <name>FMN</name>
        <dbReference type="ChEBI" id="CHEBI:58210"/>
        <note>ligand shared between dimeric partners</note>
    </ligand>
</feature>
<dbReference type="InterPro" id="IPR029479">
    <property type="entry name" value="Nitroreductase"/>
</dbReference>
<organism evidence="10 11">
    <name type="scientific">Streptomyces griseofuscus</name>
    <dbReference type="NCBI Taxonomy" id="146922"/>
    <lineage>
        <taxon>Bacteria</taxon>
        <taxon>Bacillati</taxon>
        <taxon>Actinomycetota</taxon>
        <taxon>Actinomycetes</taxon>
        <taxon>Kitasatosporales</taxon>
        <taxon>Streptomycetaceae</taxon>
        <taxon>Streptomyces</taxon>
    </lineage>
</organism>
<evidence type="ECO:0000256" key="6">
    <source>
        <dbReference type="ARBA" id="ARBA00023027"/>
    </source>
</evidence>
<evidence type="ECO:0000256" key="4">
    <source>
        <dbReference type="ARBA" id="ARBA00022857"/>
    </source>
</evidence>
<dbReference type="InterPro" id="IPR026021">
    <property type="entry name" value="YdjA-like"/>
</dbReference>
<keyword evidence="11" id="KW-1185">Reference proteome</keyword>
<comment type="cofactor">
    <cofactor evidence="8">
        <name>FMN</name>
        <dbReference type="ChEBI" id="CHEBI:58210"/>
    </cofactor>
    <text evidence="8">Binds 1 FMN per subunit.</text>
</comment>
<evidence type="ECO:0000256" key="1">
    <source>
        <dbReference type="ARBA" id="ARBA00007118"/>
    </source>
</evidence>
<dbReference type="Gene3D" id="3.40.109.10">
    <property type="entry name" value="NADH Oxidase"/>
    <property type="match status" value="1"/>
</dbReference>
<comment type="caution">
    <text evidence="10">The sequence shown here is derived from an EMBL/GenBank/DDBJ whole genome shotgun (WGS) entry which is preliminary data.</text>
</comment>
<dbReference type="AlphaFoldDB" id="A0A426S478"/>
<protein>
    <recommendedName>
        <fullName evidence="7">Putative NAD(P)H nitroreductase</fullName>
        <ecNumber evidence="7">1.-.-.-</ecNumber>
    </recommendedName>
</protein>
<dbReference type="EMBL" id="PDES01000009">
    <property type="protein sequence ID" value="RRQ84499.1"/>
    <property type="molecule type" value="Genomic_DNA"/>
</dbReference>
<dbReference type="InterPro" id="IPR052530">
    <property type="entry name" value="NAD(P)H_nitroreductase"/>
</dbReference>
<dbReference type="SUPFAM" id="SSF55469">
    <property type="entry name" value="FMN-dependent nitroreductase-like"/>
    <property type="match status" value="1"/>
</dbReference>
<reference evidence="10 11" key="1">
    <citation type="submission" date="2017-10" db="EMBL/GenBank/DDBJ databases">
        <title>Draft genome of actinobacteria isolated from guarana (Paullinia cupana (Mart.) Ducke.</title>
        <authorList>
            <person name="Siqueira K.A."/>
            <person name="Liotti R.G."/>
            <person name="Mendes T.A."/>
            <person name="Soares M.A."/>
        </authorList>
    </citation>
    <scope>NUCLEOTIDE SEQUENCE [LARGE SCALE GENOMIC DNA]</scope>
    <source>
        <strain evidence="10 11">199</strain>
    </source>
</reference>
<dbReference type="PANTHER" id="PTHR43821">
    <property type="entry name" value="NAD(P)H NITROREDUCTASE YDJA-RELATED"/>
    <property type="match status" value="1"/>
</dbReference>
<dbReference type="InterPro" id="IPR000415">
    <property type="entry name" value="Nitroreductase-like"/>
</dbReference>
<evidence type="ECO:0000256" key="3">
    <source>
        <dbReference type="ARBA" id="ARBA00022643"/>
    </source>
</evidence>
<name>A0A426S478_9ACTN</name>
<keyword evidence="3 7" id="KW-0288">FMN</keyword>
<evidence type="ECO:0000256" key="5">
    <source>
        <dbReference type="ARBA" id="ARBA00023002"/>
    </source>
</evidence>
<feature type="domain" description="Nitroreductase" evidence="9">
    <location>
        <begin position="8"/>
        <end position="158"/>
    </location>
</feature>
<accession>A0A426S478</accession>
<dbReference type="RefSeq" id="WP_125210407.1">
    <property type="nucleotide sequence ID" value="NZ_PDER01000012.1"/>
</dbReference>
<evidence type="ECO:0000256" key="2">
    <source>
        <dbReference type="ARBA" id="ARBA00022630"/>
    </source>
</evidence>
<feature type="binding site" description="in other chain" evidence="8">
    <location>
        <begin position="128"/>
        <end position="130"/>
    </location>
    <ligand>
        <name>FMN</name>
        <dbReference type="ChEBI" id="CHEBI:58210"/>
        <note>ligand shared between dimeric partners</note>
    </ligand>
</feature>
<sequence length="204" mass="22510">MDVMTAVLTRRSEQILHGPSPSDAEFAYLLRGANSAPDHGRLRPWRWILLRDDDRDALGECLAGEDGCDESAVERMRAKARRAPLVAALVFAPRESGRVPEWEQLAAATCMAYTLMLLLHARDYGSIWRTGDASRGAPVRRLLGLKPGERMLGFLYIGTPDASVTRNRRPLEDVSGQMMSFAEIRDRGEARVPVGHGAVLRTAG</sequence>
<feature type="binding site" evidence="8">
    <location>
        <position position="39"/>
    </location>
    <ligand>
        <name>FMN</name>
        <dbReference type="ChEBI" id="CHEBI:58210"/>
        <note>ligand shared between dimeric partners</note>
    </ligand>
</feature>
<evidence type="ECO:0000259" key="9">
    <source>
        <dbReference type="Pfam" id="PF00881"/>
    </source>
</evidence>
<dbReference type="GO" id="GO:0016491">
    <property type="term" value="F:oxidoreductase activity"/>
    <property type="evidence" value="ECO:0007669"/>
    <property type="project" value="UniProtKB-UniRule"/>
</dbReference>
<keyword evidence="6 7" id="KW-0520">NAD</keyword>
<dbReference type="PANTHER" id="PTHR43821:SF1">
    <property type="entry name" value="NAD(P)H NITROREDUCTASE YDJA-RELATED"/>
    <property type="match status" value="1"/>
</dbReference>
<dbReference type="Pfam" id="PF00881">
    <property type="entry name" value="Nitroreductase"/>
    <property type="match status" value="1"/>
</dbReference>
<dbReference type="PIRSF" id="PIRSF000232">
    <property type="entry name" value="YdjA"/>
    <property type="match status" value="1"/>
</dbReference>
<keyword evidence="4 7" id="KW-0521">NADP</keyword>
<dbReference type="CDD" id="cd02135">
    <property type="entry name" value="YdjA-like"/>
    <property type="match status" value="1"/>
</dbReference>
<evidence type="ECO:0000313" key="10">
    <source>
        <dbReference type="EMBL" id="RRQ84499.1"/>
    </source>
</evidence>
<proteinExistence type="inferred from homology"/>
<gene>
    <name evidence="10" type="ORF">CQW44_20635</name>
</gene>
<keyword evidence="2 7" id="KW-0285">Flavoprotein</keyword>
<evidence type="ECO:0000313" key="11">
    <source>
        <dbReference type="Proteomes" id="UP000276379"/>
    </source>
</evidence>
<dbReference type="Proteomes" id="UP000276379">
    <property type="component" value="Unassembled WGS sequence"/>
</dbReference>
<comment type="similarity">
    <text evidence="1 7">Belongs to the nitroreductase family.</text>
</comment>
<evidence type="ECO:0000256" key="7">
    <source>
        <dbReference type="PIRNR" id="PIRNR000232"/>
    </source>
</evidence>
<evidence type="ECO:0000256" key="8">
    <source>
        <dbReference type="PIRSR" id="PIRSR000232-1"/>
    </source>
</evidence>
<dbReference type="EC" id="1.-.-.-" evidence="7"/>